<sequence length="1630" mass="181117">MAFSNNNNEHPHGGKVTEAAVVVAPYLEAVAVVDKARLNLQASLVSALTKCVPSWSDVVPDSVDVEHLGGAMTNLIFAVHKPDGKDRDLLVRVYGEGTESFFSRVEETRLFQLLSEQEIGVALLGQFANGRAEKLIHGSTYTNKRMRLPDESRIIAKQLRVFHELDIDIDRKPTYLSSIRKLLEVARAKSLGDKFSGVVDLQQLGKDVDELEKVLAQVPSPIVLSHNDLQYGNIMKNDAGDAVLIDFEYTSYNPRGYDLGNHFCEWGYDYHKTVNPHLGDFSKYPTEQQQRTFCRAYLAGKDGDESDVSENEVESLRLEANTYSLASHLFWAVWGYIQASQSTIDFDFLAYGKCRYDAFKSRVFIGSVLLLEAAATMDDLTTFLNSVESSARKILKQQNQRQQLQAARDRVALVKGSAAAETNGTRHTPTREELRVTYASGGALVISAPATSNQQQAVKSPSRSEQADDGSLPRLPPPRSPVASVPPGSIYSPLQLPAIARKGANNTPSKRSALKLLESPLYKSLTKLRADTGGFGVPAGTPPGQKLKKTLHEVDNVALLLRKMGLHDSTGAESPAHRADHAVDKRMCNACWAKPDKATGCEHHARVYPNGKTAKGVEGDALAFLTRMELQGPTSWLSGDLFVKYRSEKDREALWLAYVELKEQQQEMEARGSSSAKEQASLAVVPIVTRHPICALFDTLQDLENLRTRSETRKRNLTKTFIFDVNHIWLTNLDHFNHRPTRHRVLDRAPEDESEEVDPEGHSLSDRRDEQAIREGYSQIQSISSTRALKQTVSFERGLSSESQVPTQAALMHSASTRRRKAPSRRATAFRPLSLLVCGRWDPERHPTALERVPGVTLVGNGPALWWRYEPDYEVSEGDEAPPEYTKAVALFERNSALSSSNAILVMLVLALDAPILSPMWFAWHVGSKMPPPELEAAVYSLAEAETGFGRVMAFVSPCLGSLLSTRLESILDDLLPGTITLFNDVAQEEDHWLDLAEPPSAVGHRRGWSEFTDRHTFRQWLLLTEGRTMAPRYDVVAQYCSVTIAHPNAPGVCGRYCWHEIDPVEMHLCRRRVEKDLLYVIQNHLTSGPNDPSYFSVALSHESMVDVLGARLSSYLAMVAEREARAAYEKKLHEIEQKLEAGRLALEAKRQEQKRLEQELEAAAAQAEARRKGGLNSATEEAVEQEWAHRLAGSVVLEQQGLWEMREITQDDSAVVFYHSLNEGLPVARRFLWEPPEDWEKTAINDNDDDEDACEAPSTCRTTSSKASTASSAVSVVSAKHRGNAEAQATLVHALLEDEQFLQQLKAKLGLSSRSRPTSRATDRQGLVFEGEEGDNDARQIDLNDEMAALTEEGMDRSKSALVAAKMAKLQLQLEPQTRAKAANHRGEGWKRLKTSRLPPSFARSVYKAHTEGPRSSFINQTNHASPVGMLDPADCSPYEAPEFVPELRVHFVPRPAEDLHEKKTQWVALLRAQQASGTPSSAVRRGAVAVADDDPVDDLFERDPSQQNESKEQREARALLCARNNNLEGLELALDQGVDVNTRDNHGNSLFILACQQGNKRLAKFLLRRHADMNLQNLNGNTALHYLYAYKHTDLAEYLKGKGAKDTTQNGAGLTCYEGLSQDDVDSI</sequence>
<feature type="region of interest" description="Disordered" evidence="4">
    <location>
        <begin position="1496"/>
        <end position="1517"/>
    </location>
</feature>
<dbReference type="PANTHER" id="PTHR22603">
    <property type="entry name" value="CHOLINE/ETHANOALAMINE KINASE"/>
    <property type="match status" value="1"/>
</dbReference>
<accession>H3GZC2</accession>
<protein>
    <submittedName>
        <fullName evidence="5">Uncharacterized protein</fullName>
    </submittedName>
</protein>
<feature type="compositionally biased region" description="Polar residues" evidence="4">
    <location>
        <begin position="449"/>
        <end position="464"/>
    </location>
</feature>
<dbReference type="CDD" id="cd05157">
    <property type="entry name" value="ETNK_euk"/>
    <property type="match status" value="1"/>
</dbReference>
<dbReference type="InterPro" id="IPR036770">
    <property type="entry name" value="Ankyrin_rpt-contain_sf"/>
</dbReference>
<feature type="repeat" description="ANK" evidence="2">
    <location>
        <begin position="1548"/>
        <end position="1580"/>
    </location>
</feature>
<dbReference type="GO" id="GO:0006646">
    <property type="term" value="P:phosphatidylethanolamine biosynthetic process"/>
    <property type="evidence" value="ECO:0000318"/>
    <property type="project" value="GO_Central"/>
</dbReference>
<feature type="compositionally biased region" description="Basic and acidic residues" evidence="4">
    <location>
        <begin position="1501"/>
        <end position="1517"/>
    </location>
</feature>
<keyword evidence="3" id="KW-0175">Coiled coil</keyword>
<dbReference type="eggNOG" id="KOG0817">
    <property type="taxonomic scope" value="Eukaryota"/>
</dbReference>
<organism evidence="5 6">
    <name type="scientific">Phytophthora ramorum</name>
    <name type="common">Sudden oak death agent</name>
    <dbReference type="NCBI Taxonomy" id="164328"/>
    <lineage>
        <taxon>Eukaryota</taxon>
        <taxon>Sar</taxon>
        <taxon>Stramenopiles</taxon>
        <taxon>Oomycota</taxon>
        <taxon>Peronosporomycetes</taxon>
        <taxon>Peronosporales</taxon>
        <taxon>Peronosporaceae</taxon>
        <taxon>Phytophthora</taxon>
    </lineage>
</organism>
<dbReference type="PANTHER" id="PTHR22603:SF93">
    <property type="entry name" value="RE24176P"/>
    <property type="match status" value="1"/>
</dbReference>
<evidence type="ECO:0000256" key="3">
    <source>
        <dbReference type="SAM" id="Coils"/>
    </source>
</evidence>
<comment type="similarity">
    <text evidence="1">Belongs to the choline/ethanolamine kinase family.</text>
</comment>
<dbReference type="VEuPathDB" id="FungiDB:KRP22_14978"/>
<evidence type="ECO:0000313" key="6">
    <source>
        <dbReference type="Proteomes" id="UP000005238"/>
    </source>
</evidence>
<dbReference type="InterPro" id="IPR011009">
    <property type="entry name" value="Kinase-like_dom_sf"/>
</dbReference>
<dbReference type="PROSITE" id="PS50297">
    <property type="entry name" value="ANK_REP_REGION"/>
    <property type="match status" value="1"/>
</dbReference>
<dbReference type="Pfam" id="PF12796">
    <property type="entry name" value="Ank_2"/>
    <property type="match status" value="1"/>
</dbReference>
<dbReference type="InterPro" id="IPR002110">
    <property type="entry name" value="Ankyrin_rpt"/>
</dbReference>
<feature type="compositionally biased region" description="Basic and acidic residues" evidence="4">
    <location>
        <begin position="759"/>
        <end position="769"/>
    </location>
</feature>
<dbReference type="SMART" id="SM00248">
    <property type="entry name" value="ANK"/>
    <property type="match status" value="3"/>
</dbReference>
<dbReference type="GO" id="GO:0006656">
    <property type="term" value="P:phosphatidylcholine biosynthetic process"/>
    <property type="evidence" value="ECO:0000318"/>
    <property type="project" value="GO_Central"/>
</dbReference>
<dbReference type="SUPFAM" id="SSF56112">
    <property type="entry name" value="Protein kinase-like (PK-like)"/>
    <property type="match status" value="1"/>
</dbReference>
<dbReference type="Gene3D" id="1.25.40.20">
    <property type="entry name" value="Ankyrin repeat-containing domain"/>
    <property type="match status" value="1"/>
</dbReference>
<dbReference type="EnsemblProtists" id="Phyra83127">
    <property type="protein sequence ID" value="Phyra83127"/>
    <property type="gene ID" value="Phyra83127"/>
</dbReference>
<evidence type="ECO:0000313" key="5">
    <source>
        <dbReference type="EnsemblProtists" id="Phyra83127"/>
    </source>
</evidence>
<dbReference type="Gene3D" id="3.30.200.20">
    <property type="entry name" value="Phosphorylase Kinase, domain 1"/>
    <property type="match status" value="1"/>
</dbReference>
<dbReference type="Pfam" id="PF01633">
    <property type="entry name" value="Choline_kinase"/>
    <property type="match status" value="1"/>
</dbReference>
<dbReference type="PROSITE" id="PS50088">
    <property type="entry name" value="ANK_REPEAT"/>
    <property type="match status" value="1"/>
</dbReference>
<dbReference type="OMA" id="MCNACWA"/>
<reference evidence="6" key="1">
    <citation type="journal article" date="2006" name="Science">
        <title>Phytophthora genome sequences uncover evolutionary origins and mechanisms of pathogenesis.</title>
        <authorList>
            <person name="Tyler B.M."/>
            <person name="Tripathy S."/>
            <person name="Zhang X."/>
            <person name="Dehal P."/>
            <person name="Jiang R.H."/>
            <person name="Aerts A."/>
            <person name="Arredondo F.D."/>
            <person name="Baxter L."/>
            <person name="Bensasson D."/>
            <person name="Beynon J.L."/>
            <person name="Chapman J."/>
            <person name="Damasceno C.M."/>
            <person name="Dorrance A.E."/>
            <person name="Dou D."/>
            <person name="Dickerman A.W."/>
            <person name="Dubchak I.L."/>
            <person name="Garbelotto M."/>
            <person name="Gijzen M."/>
            <person name="Gordon S.G."/>
            <person name="Govers F."/>
            <person name="Grunwald N.J."/>
            <person name="Huang W."/>
            <person name="Ivors K.L."/>
            <person name="Jones R.W."/>
            <person name="Kamoun S."/>
            <person name="Krampis K."/>
            <person name="Lamour K.H."/>
            <person name="Lee M.K."/>
            <person name="McDonald W.H."/>
            <person name="Medina M."/>
            <person name="Meijer H.J."/>
            <person name="Nordberg E.K."/>
            <person name="Maclean D.J."/>
            <person name="Ospina-Giraldo M.D."/>
            <person name="Morris P.F."/>
            <person name="Phuntumart V."/>
            <person name="Putnam N.H."/>
            <person name="Rash S."/>
            <person name="Rose J.K."/>
            <person name="Sakihama Y."/>
            <person name="Salamov A.A."/>
            <person name="Savidor A."/>
            <person name="Scheuring C.F."/>
            <person name="Smith B.M."/>
            <person name="Sobral B.W."/>
            <person name="Terry A."/>
            <person name="Torto-Alalibo T.A."/>
            <person name="Win J."/>
            <person name="Xu Z."/>
            <person name="Zhang H."/>
            <person name="Grigoriev I.V."/>
            <person name="Rokhsar D.S."/>
            <person name="Boore J.L."/>
        </authorList>
    </citation>
    <scope>NUCLEOTIDE SEQUENCE [LARGE SCALE GENOMIC DNA]</scope>
    <source>
        <strain evidence="6">Pr102</strain>
    </source>
</reference>
<feature type="region of interest" description="Disordered" evidence="4">
    <location>
        <begin position="746"/>
        <end position="769"/>
    </location>
</feature>
<dbReference type="VEuPathDB" id="FungiDB:KRP22_14977"/>
<dbReference type="GO" id="GO:0004305">
    <property type="term" value="F:ethanolamine kinase activity"/>
    <property type="evidence" value="ECO:0000318"/>
    <property type="project" value="GO_Central"/>
</dbReference>
<dbReference type="VEuPathDB" id="FungiDB:KRP23_3013"/>
<dbReference type="VEuPathDB" id="FungiDB:KRP23_3014"/>
<dbReference type="GO" id="GO:0004103">
    <property type="term" value="F:choline kinase activity"/>
    <property type="evidence" value="ECO:0000318"/>
    <property type="project" value="GO_Central"/>
</dbReference>
<dbReference type="EMBL" id="DS566080">
    <property type="status" value="NOT_ANNOTATED_CDS"/>
    <property type="molecule type" value="Genomic_DNA"/>
</dbReference>
<dbReference type="Gene3D" id="3.90.1200.10">
    <property type="match status" value="1"/>
</dbReference>
<keyword evidence="6" id="KW-1185">Reference proteome</keyword>
<evidence type="ECO:0000256" key="2">
    <source>
        <dbReference type="PROSITE-ProRule" id="PRU00023"/>
    </source>
</evidence>
<feature type="coiled-coil region" evidence="3">
    <location>
        <begin position="1119"/>
        <end position="1171"/>
    </location>
</feature>
<keyword evidence="2" id="KW-0040">ANK repeat</keyword>
<feature type="region of interest" description="Disordered" evidence="4">
    <location>
        <begin position="449"/>
        <end position="489"/>
    </location>
</feature>
<proteinExistence type="inferred from homology"/>
<evidence type="ECO:0000256" key="4">
    <source>
        <dbReference type="SAM" id="MobiDB-lite"/>
    </source>
</evidence>
<reference evidence="5" key="2">
    <citation type="submission" date="2015-06" db="UniProtKB">
        <authorList>
            <consortium name="EnsemblProtists"/>
        </authorList>
    </citation>
    <scope>IDENTIFICATION</scope>
    <source>
        <strain evidence="5">Pr102</strain>
    </source>
</reference>
<dbReference type="GO" id="GO:0005737">
    <property type="term" value="C:cytoplasm"/>
    <property type="evidence" value="ECO:0000318"/>
    <property type="project" value="GO_Central"/>
</dbReference>
<name>H3GZC2_PHYRM</name>
<dbReference type="STRING" id="164328.H3GZC2"/>
<dbReference type="InParanoid" id="H3GZC2"/>
<dbReference type="SUPFAM" id="SSF48403">
    <property type="entry name" value="Ankyrin repeat"/>
    <property type="match status" value="1"/>
</dbReference>
<dbReference type="eggNOG" id="KOG2686">
    <property type="taxonomic scope" value="Eukaryota"/>
</dbReference>
<evidence type="ECO:0000256" key="1">
    <source>
        <dbReference type="ARBA" id="ARBA00038211"/>
    </source>
</evidence>
<feature type="region of interest" description="Disordered" evidence="4">
    <location>
        <begin position="1244"/>
        <end position="1264"/>
    </location>
</feature>
<dbReference type="Proteomes" id="UP000005238">
    <property type="component" value="Unassembled WGS sequence"/>
</dbReference>
<dbReference type="HOGENOM" id="CLU_003332_0_0_1"/>